<feature type="compositionally biased region" description="Low complexity" evidence="1">
    <location>
        <begin position="9"/>
        <end position="18"/>
    </location>
</feature>
<feature type="compositionally biased region" description="Basic and acidic residues" evidence="1">
    <location>
        <begin position="594"/>
        <end position="603"/>
    </location>
</feature>
<feature type="region of interest" description="Disordered" evidence="1">
    <location>
        <begin position="1"/>
        <end position="52"/>
    </location>
</feature>
<organism evidence="2 3">
    <name type="scientific">Eumeta variegata</name>
    <name type="common">Bagworm moth</name>
    <name type="synonym">Eumeta japonica</name>
    <dbReference type="NCBI Taxonomy" id="151549"/>
    <lineage>
        <taxon>Eukaryota</taxon>
        <taxon>Metazoa</taxon>
        <taxon>Ecdysozoa</taxon>
        <taxon>Arthropoda</taxon>
        <taxon>Hexapoda</taxon>
        <taxon>Insecta</taxon>
        <taxon>Pterygota</taxon>
        <taxon>Neoptera</taxon>
        <taxon>Endopterygota</taxon>
        <taxon>Lepidoptera</taxon>
        <taxon>Glossata</taxon>
        <taxon>Ditrysia</taxon>
        <taxon>Tineoidea</taxon>
        <taxon>Psychidae</taxon>
        <taxon>Oiketicinae</taxon>
        <taxon>Eumeta</taxon>
    </lineage>
</organism>
<feature type="compositionally biased region" description="Low complexity" evidence="1">
    <location>
        <begin position="348"/>
        <end position="359"/>
    </location>
</feature>
<keyword evidence="3" id="KW-1185">Reference proteome</keyword>
<dbReference type="OrthoDB" id="1903104at2759"/>
<dbReference type="EMBL" id="BGZK01001174">
    <property type="protein sequence ID" value="GBP73467.1"/>
    <property type="molecule type" value="Genomic_DNA"/>
</dbReference>
<reference evidence="2 3" key="1">
    <citation type="journal article" date="2019" name="Commun. Biol.">
        <title>The bagworm genome reveals a unique fibroin gene that provides high tensile strength.</title>
        <authorList>
            <person name="Kono N."/>
            <person name="Nakamura H."/>
            <person name="Ohtoshi R."/>
            <person name="Tomita M."/>
            <person name="Numata K."/>
            <person name="Arakawa K."/>
        </authorList>
    </citation>
    <scope>NUCLEOTIDE SEQUENCE [LARGE SCALE GENOMIC DNA]</scope>
</reference>
<proteinExistence type="predicted"/>
<comment type="caution">
    <text evidence="2">The sequence shown here is derived from an EMBL/GenBank/DDBJ whole genome shotgun (WGS) entry which is preliminary data.</text>
</comment>
<accession>A0A4C1YG92</accession>
<dbReference type="Proteomes" id="UP000299102">
    <property type="component" value="Unassembled WGS sequence"/>
</dbReference>
<feature type="region of interest" description="Disordered" evidence="1">
    <location>
        <begin position="233"/>
        <end position="264"/>
    </location>
</feature>
<evidence type="ECO:0000256" key="1">
    <source>
        <dbReference type="SAM" id="MobiDB-lite"/>
    </source>
</evidence>
<feature type="region of interest" description="Disordered" evidence="1">
    <location>
        <begin position="587"/>
        <end position="656"/>
    </location>
</feature>
<protein>
    <submittedName>
        <fullName evidence="2">Uncharacterized protein</fullName>
    </submittedName>
</protein>
<sequence>MESADDDAGAAASASRPVAAREMRDGESAATAVARPSDTAIADGMPPADIPAITDDCFDGDSVPSPSAQDINTSTEAILDMIDEIVDGPGAPKRLPLLTNTHPDLDLDVVLDFEQPASVDTFSAPDRNACASDDFSNLVKNFNVSSKDENLSHSSEPSATSAKSDNLLNANISLPSVIRTDLTLSQESTSALSINEVNVESPQASSSVLQTNEEPVSELNVSSHLFVSEAQSEYSIPNVPSSSEELREENSLSSECHSSERTVPCIESSDQVKKVVIESAESTSDNSDSVENVTIREKSKFSPLRRRLVRPAPIDRRPDTTVSSTVDSQTNVHTVDRVIGDSLTKDVSSSSDAISSRLSSENKQNQENREVSICKAETSVSPSKRIKLIRHKNVPQLTPGDIKIKDVTESQVCQSTSSEVPSPSLIELVSGNPLLNSISAMESTSEDSRFDSHIDCNKAESTKWNVTESHNENTDSKESIPLLVANLEPEESNCENKNDKCVSKELSQIDLSMPSSSKINEIEQLKSSETLIKHCESEIIQEQIETKVPKLTIKLNKSLEEVKSLPKLTIKASKICDDFIPNVTKINIKPIPRPPEKFNEVHRKSSSSDVSESESSENDDSASTSDQTSTSDQGPTDIVPKVTIKLGKPGTDAEGQFYTEKNVPKLTIIKHLSPDNEEDDSKIKLMVCQPEDIQSDKIPKLTIKPMSRNLDSQPLSPKLTIKSIKPQERSNDLVESQQVPKLKITHELVSPICDLKESVQVPKITIKSVAKTEETMAKLKKINIKTDSPEHIPIVTKLNIKPIVKPLENNESTSDVLEESEEKVPVVSKINIKPIIKPKDICKDSRLDSIPEEIPRVTKINIKPLKEPDTELLKSQENKDWHIQNEEKNIPVITKINIKPLIKPSAEESKEKDLSVNVTPVNESIPVVSKLTIKPLIKPSDIQDDTPARGKTPDADAIPVVTKLNIKPILKPDETPSSPKKEKMETKNVEIPIITKLNIKPIVKPEDHDLLIKSHKNRDEETPTKHPPLVMKINIKAMSENSTVEHVQATEHVPKENNLDHSQCNNIKDDELTPSNLVELLSKNEEGVTKIVTENKIEKEEQSLNVNFQESTTSLKNNDLEINCKGSEIDQNLVCVSSNCVPEGEDNLIIPEKGQKVIQQDMTIDPNSIDKCIEDKKDNSTRSKKLLEQQENFSARKDDEPIENRSISPEFKIGKKGLEVNTEIPPLERAETQIQITSNLEKDKKIDHLEGPKLEQNFQLLKRLLERDKDRADSMQNTSVEHKISESASTLDKLLASDSDKVTKRNFVDSICDDNAVSEVIENTTMCSITQTLKKDGKSEADIKTNRIKFQDTAMKDFKNLTRTRTRRSAKITRLNRSVKRLIV</sequence>
<evidence type="ECO:0000313" key="2">
    <source>
        <dbReference type="EMBL" id="GBP73467.1"/>
    </source>
</evidence>
<feature type="region of interest" description="Disordered" evidence="1">
    <location>
        <begin position="343"/>
        <end position="371"/>
    </location>
</feature>
<gene>
    <name evidence="2" type="ORF">EVAR_53895_1</name>
</gene>
<evidence type="ECO:0000313" key="3">
    <source>
        <dbReference type="Proteomes" id="UP000299102"/>
    </source>
</evidence>
<feature type="compositionally biased region" description="Acidic residues" evidence="1">
    <location>
        <begin position="611"/>
        <end position="620"/>
    </location>
</feature>
<name>A0A4C1YG92_EUMVA</name>
<feature type="compositionally biased region" description="Low complexity" evidence="1">
    <location>
        <begin position="621"/>
        <end position="637"/>
    </location>
</feature>